<name>A0ABP7PNZ7_9ACTN</name>
<dbReference type="Gene3D" id="3.40.50.1980">
    <property type="entry name" value="Nitrogenase molybdenum iron protein domain"/>
    <property type="match status" value="2"/>
</dbReference>
<proteinExistence type="inferred from homology"/>
<sequence>MVTRFPRRLAVVFALLASLVLAVSACSAPDEEGGEGGPIQVNTPQGPVMIPSTPTRIVTLGSQWIDTALAFDVTPVAYLDQSEILTKKSSPWVGDKLERSTSLSMENMVAEIAKADPDLILAEGFMATAQPEMYAKIKEIAPTIPGVTGKQVDPWEDLVTLFGTITNKADKAKEITDRVNGAIDQVKTDLPGLEGKTYSLAYMYSSEQIQVMADPSDGAGVLFGQLGLKVAPKLAAAFAKNQQPRFPISTENVPMLESDFLVVTTGNEAMHSELVKLPGYKNLSSVKDGAVANLSLAEITGLNQPTPLAIPYLLDQLRPQLERVANTR</sequence>
<comment type="caution">
    <text evidence="7">The sequence shown here is derived from an EMBL/GenBank/DDBJ whole genome shotgun (WGS) entry which is preliminary data.</text>
</comment>
<keyword evidence="3" id="KW-0813">Transport</keyword>
<keyword evidence="4 5" id="KW-0732">Signal</keyword>
<organism evidence="7 8">
    <name type="scientific">Gordonia caeni</name>
    <dbReference type="NCBI Taxonomy" id="1007097"/>
    <lineage>
        <taxon>Bacteria</taxon>
        <taxon>Bacillati</taxon>
        <taxon>Actinomycetota</taxon>
        <taxon>Actinomycetes</taxon>
        <taxon>Mycobacteriales</taxon>
        <taxon>Gordoniaceae</taxon>
        <taxon>Gordonia</taxon>
    </lineage>
</organism>
<comment type="subcellular location">
    <subcellularLocation>
        <location evidence="1">Cell envelope</location>
    </subcellularLocation>
</comment>
<dbReference type="SUPFAM" id="SSF53807">
    <property type="entry name" value="Helical backbone' metal receptor"/>
    <property type="match status" value="1"/>
</dbReference>
<dbReference type="RefSeq" id="WP_344785550.1">
    <property type="nucleotide sequence ID" value="NZ_BAAAZW010000011.1"/>
</dbReference>
<evidence type="ECO:0000259" key="6">
    <source>
        <dbReference type="PROSITE" id="PS50983"/>
    </source>
</evidence>
<gene>
    <name evidence="7" type="ORF">GCM10022231_32360</name>
</gene>
<evidence type="ECO:0000313" key="7">
    <source>
        <dbReference type="EMBL" id="GAA3968804.1"/>
    </source>
</evidence>
<dbReference type="InterPro" id="IPR002491">
    <property type="entry name" value="ABC_transptr_periplasmic_BD"/>
</dbReference>
<feature type="chain" id="PRO_5047049783" evidence="5">
    <location>
        <begin position="28"/>
        <end position="328"/>
    </location>
</feature>
<dbReference type="PROSITE" id="PS51257">
    <property type="entry name" value="PROKAR_LIPOPROTEIN"/>
    <property type="match status" value="1"/>
</dbReference>
<reference evidence="8" key="1">
    <citation type="journal article" date="2019" name="Int. J. Syst. Evol. Microbiol.">
        <title>The Global Catalogue of Microorganisms (GCM) 10K type strain sequencing project: providing services to taxonomists for standard genome sequencing and annotation.</title>
        <authorList>
            <consortium name="The Broad Institute Genomics Platform"/>
            <consortium name="The Broad Institute Genome Sequencing Center for Infectious Disease"/>
            <person name="Wu L."/>
            <person name="Ma J."/>
        </authorList>
    </citation>
    <scope>NUCLEOTIDE SEQUENCE [LARGE SCALE GENOMIC DNA]</scope>
    <source>
        <strain evidence="8">JCM 16923</strain>
    </source>
</reference>
<evidence type="ECO:0000256" key="5">
    <source>
        <dbReference type="SAM" id="SignalP"/>
    </source>
</evidence>
<dbReference type="Proteomes" id="UP001418444">
    <property type="component" value="Unassembled WGS sequence"/>
</dbReference>
<evidence type="ECO:0000256" key="1">
    <source>
        <dbReference type="ARBA" id="ARBA00004196"/>
    </source>
</evidence>
<protein>
    <submittedName>
        <fullName evidence="7">ABC transporter substrate-binding protein</fullName>
    </submittedName>
</protein>
<evidence type="ECO:0000256" key="4">
    <source>
        <dbReference type="ARBA" id="ARBA00022729"/>
    </source>
</evidence>
<dbReference type="PANTHER" id="PTHR30532:SF1">
    <property type="entry name" value="IRON(3+)-HYDROXAMATE-BINDING PROTEIN FHUD"/>
    <property type="match status" value="1"/>
</dbReference>
<accession>A0ABP7PNZ7</accession>
<dbReference type="Pfam" id="PF01497">
    <property type="entry name" value="Peripla_BP_2"/>
    <property type="match status" value="1"/>
</dbReference>
<dbReference type="PANTHER" id="PTHR30532">
    <property type="entry name" value="IRON III DICITRATE-BINDING PERIPLASMIC PROTEIN"/>
    <property type="match status" value="1"/>
</dbReference>
<feature type="signal peptide" evidence="5">
    <location>
        <begin position="1"/>
        <end position="27"/>
    </location>
</feature>
<evidence type="ECO:0000256" key="3">
    <source>
        <dbReference type="ARBA" id="ARBA00022448"/>
    </source>
</evidence>
<dbReference type="PROSITE" id="PS50983">
    <property type="entry name" value="FE_B12_PBP"/>
    <property type="match status" value="1"/>
</dbReference>
<evidence type="ECO:0000313" key="8">
    <source>
        <dbReference type="Proteomes" id="UP001418444"/>
    </source>
</evidence>
<dbReference type="InterPro" id="IPR051313">
    <property type="entry name" value="Bact_iron-sidero_bind"/>
</dbReference>
<comment type="similarity">
    <text evidence="2">Belongs to the bacterial solute-binding protein 8 family.</text>
</comment>
<dbReference type="EMBL" id="BAAAZW010000011">
    <property type="protein sequence ID" value="GAA3968804.1"/>
    <property type="molecule type" value="Genomic_DNA"/>
</dbReference>
<evidence type="ECO:0000256" key="2">
    <source>
        <dbReference type="ARBA" id="ARBA00008814"/>
    </source>
</evidence>
<feature type="domain" description="Fe/B12 periplasmic-binding" evidence="6">
    <location>
        <begin position="56"/>
        <end position="325"/>
    </location>
</feature>
<keyword evidence="8" id="KW-1185">Reference proteome</keyword>